<feature type="repeat" description="WD" evidence="11">
    <location>
        <begin position="648"/>
        <end position="680"/>
    </location>
</feature>
<dbReference type="Gene3D" id="2.130.10.10">
    <property type="entry name" value="YVTN repeat-like/Quinoprotein amine dehydrogenase"/>
    <property type="match status" value="4"/>
</dbReference>
<sequence>MMASVENVYTSCSCNRTPHSVDWGVNDLVCFGTSHAVAIYSPKSRVAVTRTLYSHKSRVNSVRWIRKYDGSAETEFISCSCDRTAVIWTQNANCDFIPTAVLEGHEDSITVVDGIYMSSCVDDRMTTPRQLLAVTGSIDSNIKVWMREKGETQLNCYQTINLGRGFSLCVHLAHLFESTDILLLCATDDSKVHMYVSNLKDKFMKVHSLMGHEDWVRALDITKYDSSRLLIATGSQDSMIRLWQLTVRDSATKEQTLSLNEDIQPEKEEFCVKGKTFAVTMESVLTGHDGWIYSVCWHVSNGDCTAVKLLSASLDKSIIVWSPDPQTGLWLENMRVGDMGGNTLGFYGGMFSPDGLSILGHGYQGSFHLWTLCPDNKVWEPKVTVGGHFEEVVDLQWEPGGRYVLSVSKDQTTRLHAPWVHGNNKVTWHEIARPQIHGFDMSCIAILSLNKFASGAEEKVIRAFQAPNNFLENFQRLCKVELSGLKPVNTPRGASVPALGLSNKAVYEDEELPTERHVKDEFPAAYFVPLELKEPPTEEHLMQNTLWPEIQKLYGHGYEIFSLAAHPSGSLLASACKATNVEHAAIILWNTSSWQQQQSLISHQLTVTQLSFSPDGKYLLSVSRDRLWTLFQDSETGFELISKTNNKTGLHSRIIWTCAWSADSKYFATGSRDGKLCIWKPEIGEPKNMCVLELKGTSITAVAFQPNTSDQKYLLAIGLETGDIILYCWFLTSAVLEKVHQLDRNNAHHLAVKRVAFHPLDGSLLASCGVDCCVKIYKLCEC</sequence>
<evidence type="ECO:0000256" key="11">
    <source>
        <dbReference type="PROSITE-ProRule" id="PRU00221"/>
    </source>
</evidence>
<evidence type="ECO:0000313" key="13">
    <source>
        <dbReference type="Proteomes" id="UP001378592"/>
    </source>
</evidence>
<name>A0AAN9VTF9_9ORTH</name>
<accession>A0AAN9VTF9</accession>
<evidence type="ECO:0000256" key="3">
    <source>
        <dbReference type="ARBA" id="ARBA00005043"/>
    </source>
</evidence>
<dbReference type="SMART" id="SM00320">
    <property type="entry name" value="WD40"/>
    <property type="match status" value="11"/>
</dbReference>
<dbReference type="AlphaFoldDB" id="A0AAN9VTF9"/>
<comment type="subcellular location">
    <subcellularLocation>
        <location evidence="2">Cytoplasm</location>
    </subcellularLocation>
    <subcellularLocation>
        <location evidence="1">Nucleus</location>
    </subcellularLocation>
</comment>
<dbReference type="GO" id="GO:0005737">
    <property type="term" value="C:cytoplasm"/>
    <property type="evidence" value="ECO:0007669"/>
    <property type="project" value="UniProtKB-SubCell"/>
</dbReference>
<evidence type="ECO:0000256" key="1">
    <source>
        <dbReference type="ARBA" id="ARBA00004123"/>
    </source>
</evidence>
<dbReference type="GO" id="GO:0033588">
    <property type="term" value="C:elongator holoenzyme complex"/>
    <property type="evidence" value="ECO:0007669"/>
    <property type="project" value="InterPro"/>
</dbReference>
<dbReference type="InterPro" id="IPR001680">
    <property type="entry name" value="WD40_rpt"/>
</dbReference>
<organism evidence="12 13">
    <name type="scientific">Gryllus longicercus</name>
    <dbReference type="NCBI Taxonomy" id="2509291"/>
    <lineage>
        <taxon>Eukaryota</taxon>
        <taxon>Metazoa</taxon>
        <taxon>Ecdysozoa</taxon>
        <taxon>Arthropoda</taxon>
        <taxon>Hexapoda</taxon>
        <taxon>Insecta</taxon>
        <taxon>Pterygota</taxon>
        <taxon>Neoptera</taxon>
        <taxon>Polyneoptera</taxon>
        <taxon>Orthoptera</taxon>
        <taxon>Ensifera</taxon>
        <taxon>Gryllidea</taxon>
        <taxon>Grylloidea</taxon>
        <taxon>Gryllidae</taxon>
        <taxon>Gryllinae</taxon>
        <taxon>Gryllus</taxon>
    </lineage>
</organism>
<comment type="pathway">
    <text evidence="3">tRNA modification; 5-methoxycarbonylmethyl-2-thiouridine-tRNA biosynthesis.</text>
</comment>
<keyword evidence="8" id="KW-0819">tRNA processing</keyword>
<dbReference type="PANTHER" id="PTHR44111:SF1">
    <property type="entry name" value="ELONGATOR COMPLEX PROTEIN 2"/>
    <property type="match status" value="1"/>
</dbReference>
<feature type="repeat" description="WD" evidence="11">
    <location>
        <begin position="209"/>
        <end position="253"/>
    </location>
</feature>
<dbReference type="GO" id="GO:0005634">
    <property type="term" value="C:nucleus"/>
    <property type="evidence" value="ECO:0007669"/>
    <property type="project" value="UniProtKB-SubCell"/>
</dbReference>
<evidence type="ECO:0000256" key="10">
    <source>
        <dbReference type="ARBA" id="ARBA00023242"/>
    </source>
</evidence>
<dbReference type="Pfam" id="PF00400">
    <property type="entry name" value="WD40"/>
    <property type="match status" value="9"/>
</dbReference>
<evidence type="ECO:0000256" key="6">
    <source>
        <dbReference type="ARBA" id="ARBA00022490"/>
    </source>
</evidence>
<keyword evidence="13" id="KW-1185">Reference proteome</keyword>
<reference evidence="12 13" key="1">
    <citation type="submission" date="2024-03" db="EMBL/GenBank/DDBJ databases">
        <title>The genome assembly and annotation of the cricket Gryllus longicercus Weissman &amp; Gray.</title>
        <authorList>
            <person name="Szrajer S."/>
            <person name="Gray D."/>
            <person name="Ylla G."/>
        </authorList>
    </citation>
    <scope>NUCLEOTIDE SEQUENCE [LARGE SCALE GENOMIC DNA]</scope>
    <source>
        <strain evidence="12">DAG 2021-001</strain>
        <tissue evidence="12">Whole body minus gut</tissue>
    </source>
</reference>
<gene>
    <name evidence="12" type="ORF">R5R35_002257</name>
</gene>
<dbReference type="InterPro" id="IPR015943">
    <property type="entry name" value="WD40/YVTN_repeat-like_dom_sf"/>
</dbReference>
<dbReference type="InterPro" id="IPR037289">
    <property type="entry name" value="Elp2"/>
</dbReference>
<comment type="caution">
    <text evidence="12">The sequence shown here is derived from an EMBL/GenBank/DDBJ whole genome shotgun (WGS) entry which is preliminary data.</text>
</comment>
<dbReference type="PANTHER" id="PTHR44111">
    <property type="entry name" value="ELONGATOR COMPLEX PROTEIN 2"/>
    <property type="match status" value="1"/>
</dbReference>
<evidence type="ECO:0000256" key="5">
    <source>
        <dbReference type="ARBA" id="ARBA00020267"/>
    </source>
</evidence>
<evidence type="ECO:0000256" key="7">
    <source>
        <dbReference type="ARBA" id="ARBA00022574"/>
    </source>
</evidence>
<dbReference type="SUPFAM" id="SSF50998">
    <property type="entry name" value="Quinoprotein alcohol dehydrogenase-like"/>
    <property type="match status" value="1"/>
</dbReference>
<dbReference type="PROSITE" id="PS50294">
    <property type="entry name" value="WD_REPEATS_REGION"/>
    <property type="match status" value="2"/>
</dbReference>
<dbReference type="PROSITE" id="PS50082">
    <property type="entry name" value="WD_REPEATS_2"/>
    <property type="match status" value="3"/>
</dbReference>
<dbReference type="EMBL" id="JAZDUA010000111">
    <property type="protein sequence ID" value="KAK7867755.1"/>
    <property type="molecule type" value="Genomic_DNA"/>
</dbReference>
<evidence type="ECO:0000256" key="9">
    <source>
        <dbReference type="ARBA" id="ARBA00022737"/>
    </source>
</evidence>
<keyword evidence="6" id="KW-0963">Cytoplasm</keyword>
<dbReference type="SUPFAM" id="SSF50978">
    <property type="entry name" value="WD40 repeat-like"/>
    <property type="match status" value="1"/>
</dbReference>
<proteinExistence type="inferred from homology"/>
<protein>
    <recommendedName>
        <fullName evidence="5">Elongator complex protein 2</fullName>
    </recommendedName>
</protein>
<evidence type="ECO:0000256" key="2">
    <source>
        <dbReference type="ARBA" id="ARBA00004496"/>
    </source>
</evidence>
<dbReference type="InterPro" id="IPR011047">
    <property type="entry name" value="Quinoprotein_ADH-like_sf"/>
</dbReference>
<keyword evidence="10" id="KW-0539">Nucleus</keyword>
<comment type="similarity">
    <text evidence="4">Belongs to the WD repeat ELP2 family.</text>
</comment>
<feature type="repeat" description="WD" evidence="11">
    <location>
        <begin position="600"/>
        <end position="626"/>
    </location>
</feature>
<evidence type="ECO:0000256" key="4">
    <source>
        <dbReference type="ARBA" id="ARBA00005881"/>
    </source>
</evidence>
<dbReference type="FunFam" id="2.130.10.10:FF:000400">
    <property type="entry name" value="Elongator acetyltransferase complex subunit 2"/>
    <property type="match status" value="1"/>
</dbReference>
<evidence type="ECO:0000313" key="12">
    <source>
        <dbReference type="EMBL" id="KAK7867755.1"/>
    </source>
</evidence>
<dbReference type="Proteomes" id="UP001378592">
    <property type="component" value="Unassembled WGS sequence"/>
</dbReference>
<dbReference type="GO" id="GO:0002098">
    <property type="term" value="P:tRNA wobble uridine modification"/>
    <property type="evidence" value="ECO:0007669"/>
    <property type="project" value="InterPro"/>
</dbReference>
<keyword evidence="7 11" id="KW-0853">WD repeat</keyword>
<dbReference type="InterPro" id="IPR036322">
    <property type="entry name" value="WD40_repeat_dom_sf"/>
</dbReference>
<evidence type="ECO:0000256" key="8">
    <source>
        <dbReference type="ARBA" id="ARBA00022694"/>
    </source>
</evidence>
<keyword evidence="9" id="KW-0677">Repeat</keyword>